<evidence type="ECO:0000256" key="2">
    <source>
        <dbReference type="ARBA" id="ARBA00011233"/>
    </source>
</evidence>
<keyword evidence="7" id="KW-0406">Ion transport</keyword>
<keyword evidence="8" id="KW-0626">Porin</keyword>
<feature type="signal peptide" evidence="11">
    <location>
        <begin position="1"/>
        <end position="24"/>
    </location>
</feature>
<comment type="caution">
    <text evidence="13">The sequence shown here is derived from an EMBL/GenBank/DDBJ whole genome shotgun (WGS) entry which is preliminary data.</text>
</comment>
<name>A0ABU5IJP7_9BURK</name>
<keyword evidence="9" id="KW-0472">Membrane</keyword>
<keyword evidence="4" id="KW-1134">Transmembrane beta strand</keyword>
<evidence type="ECO:0000256" key="1">
    <source>
        <dbReference type="ARBA" id="ARBA00004571"/>
    </source>
</evidence>
<evidence type="ECO:0000313" key="13">
    <source>
        <dbReference type="EMBL" id="MDZ5459122.1"/>
    </source>
</evidence>
<keyword evidence="10" id="KW-0998">Cell outer membrane</keyword>
<evidence type="ECO:0000313" key="14">
    <source>
        <dbReference type="Proteomes" id="UP001293718"/>
    </source>
</evidence>
<dbReference type="EMBL" id="JAXOJX010000039">
    <property type="protein sequence ID" value="MDZ5459122.1"/>
    <property type="molecule type" value="Genomic_DNA"/>
</dbReference>
<dbReference type="PANTHER" id="PTHR34501:SF9">
    <property type="entry name" value="MAJOR OUTER MEMBRANE PROTEIN P.IA"/>
    <property type="match status" value="1"/>
</dbReference>
<keyword evidence="14" id="KW-1185">Reference proteome</keyword>
<keyword evidence="5" id="KW-0812">Transmembrane</keyword>
<dbReference type="CDD" id="cd00342">
    <property type="entry name" value="gram_neg_porins"/>
    <property type="match status" value="1"/>
</dbReference>
<reference evidence="13 14" key="1">
    <citation type="submission" date="2023-11" db="EMBL/GenBank/DDBJ databases">
        <title>Draft genome of Azohydromonas lata strain H1 (DSM1123), a polyhydroxyalkanoate producer.</title>
        <authorList>
            <person name="Traversa D."/>
            <person name="D'Addabbo P."/>
            <person name="Pazzani C."/>
            <person name="Manzari C."/>
            <person name="Chiara M."/>
            <person name="Scrascia M."/>
        </authorList>
    </citation>
    <scope>NUCLEOTIDE SEQUENCE [LARGE SCALE GENOMIC DNA]</scope>
    <source>
        <strain evidence="13 14">H1</strain>
    </source>
</reference>
<evidence type="ECO:0000256" key="5">
    <source>
        <dbReference type="ARBA" id="ARBA00022692"/>
    </source>
</evidence>
<dbReference type="PANTHER" id="PTHR34501">
    <property type="entry name" value="PROTEIN YDDL-RELATED"/>
    <property type="match status" value="1"/>
</dbReference>
<evidence type="ECO:0000256" key="8">
    <source>
        <dbReference type="ARBA" id="ARBA00023114"/>
    </source>
</evidence>
<evidence type="ECO:0000256" key="11">
    <source>
        <dbReference type="SAM" id="SignalP"/>
    </source>
</evidence>
<dbReference type="InterPro" id="IPR050298">
    <property type="entry name" value="Gram-neg_bact_OMP"/>
</dbReference>
<evidence type="ECO:0000259" key="12">
    <source>
        <dbReference type="Pfam" id="PF13609"/>
    </source>
</evidence>
<dbReference type="Proteomes" id="UP001293718">
    <property type="component" value="Unassembled WGS sequence"/>
</dbReference>
<feature type="chain" id="PRO_5046708424" evidence="11">
    <location>
        <begin position="25"/>
        <end position="339"/>
    </location>
</feature>
<dbReference type="PROSITE" id="PS51257">
    <property type="entry name" value="PROKAR_LIPOPROTEIN"/>
    <property type="match status" value="1"/>
</dbReference>
<dbReference type="Gene3D" id="2.40.160.10">
    <property type="entry name" value="Porin"/>
    <property type="match status" value="1"/>
</dbReference>
<organism evidence="13 14">
    <name type="scientific">Azohydromonas lata</name>
    <dbReference type="NCBI Taxonomy" id="45677"/>
    <lineage>
        <taxon>Bacteria</taxon>
        <taxon>Pseudomonadati</taxon>
        <taxon>Pseudomonadota</taxon>
        <taxon>Betaproteobacteria</taxon>
        <taxon>Burkholderiales</taxon>
        <taxon>Sphaerotilaceae</taxon>
        <taxon>Azohydromonas</taxon>
    </lineage>
</organism>
<feature type="domain" description="Porin" evidence="12">
    <location>
        <begin position="11"/>
        <end position="320"/>
    </location>
</feature>
<dbReference type="Pfam" id="PF13609">
    <property type="entry name" value="Porin_4"/>
    <property type="match status" value="1"/>
</dbReference>
<sequence length="339" mass="35776">MKKFFARSGLALAALMACAGAAQAQSTVQLYGLVDLSAGRYQDPGAKSMTKMQPGGMTTSYWGLRGKEDLGGGLSAVFAAEGFFLADTGASGRFNGDAFFARNAYVGLSSASLGTVQLGRNTTLLFVSTIVYNAFGDSYTFSPTVRHVFLPSAITAPVTGDSGWSDSVLYTSPKLGGFKASVLAAAGEKVGHRNVSAGLNYDVGNFSAVAVYQDVEKDISTALKVDDTRTWQLGATYDFGVVKVFAQHTQVENRSVAGSPKSKLSDVSAAIPLGNGKVLAAYGLLNRPGSADQKTFSLGYDYFLSKRTDVYVAAMSDKDEAKATYTTAKSYGVGIRHRF</sequence>
<keyword evidence="3" id="KW-0813">Transport</keyword>
<evidence type="ECO:0000256" key="10">
    <source>
        <dbReference type="ARBA" id="ARBA00023237"/>
    </source>
</evidence>
<comment type="subcellular location">
    <subcellularLocation>
        <location evidence="1">Cell outer membrane</location>
        <topology evidence="1">Multi-pass membrane protein</topology>
    </subcellularLocation>
</comment>
<comment type="subunit">
    <text evidence="2">Homotrimer.</text>
</comment>
<protein>
    <submittedName>
        <fullName evidence="13">Porin</fullName>
    </submittedName>
</protein>
<dbReference type="SUPFAM" id="SSF56935">
    <property type="entry name" value="Porins"/>
    <property type="match status" value="1"/>
</dbReference>
<evidence type="ECO:0000256" key="3">
    <source>
        <dbReference type="ARBA" id="ARBA00022448"/>
    </source>
</evidence>
<proteinExistence type="predicted"/>
<gene>
    <name evidence="13" type="ORF">SM757_21320</name>
</gene>
<dbReference type="RefSeq" id="WP_322466957.1">
    <property type="nucleotide sequence ID" value="NZ_JAXOJX010000039.1"/>
</dbReference>
<evidence type="ECO:0000256" key="9">
    <source>
        <dbReference type="ARBA" id="ARBA00023136"/>
    </source>
</evidence>
<dbReference type="InterPro" id="IPR023614">
    <property type="entry name" value="Porin_dom_sf"/>
</dbReference>
<keyword evidence="6 11" id="KW-0732">Signal</keyword>
<evidence type="ECO:0000256" key="6">
    <source>
        <dbReference type="ARBA" id="ARBA00022729"/>
    </source>
</evidence>
<dbReference type="InterPro" id="IPR033900">
    <property type="entry name" value="Gram_neg_porin_domain"/>
</dbReference>
<evidence type="ECO:0000256" key="4">
    <source>
        <dbReference type="ARBA" id="ARBA00022452"/>
    </source>
</evidence>
<accession>A0ABU5IJP7</accession>
<evidence type="ECO:0000256" key="7">
    <source>
        <dbReference type="ARBA" id="ARBA00023065"/>
    </source>
</evidence>